<keyword evidence="2" id="KW-1185">Reference proteome</keyword>
<name>A0ABQ5CH45_9ASTR</name>
<dbReference type="Proteomes" id="UP001151760">
    <property type="component" value="Unassembled WGS sequence"/>
</dbReference>
<organism evidence="1 2">
    <name type="scientific">Tanacetum coccineum</name>
    <dbReference type="NCBI Taxonomy" id="301880"/>
    <lineage>
        <taxon>Eukaryota</taxon>
        <taxon>Viridiplantae</taxon>
        <taxon>Streptophyta</taxon>
        <taxon>Embryophyta</taxon>
        <taxon>Tracheophyta</taxon>
        <taxon>Spermatophyta</taxon>
        <taxon>Magnoliopsida</taxon>
        <taxon>eudicotyledons</taxon>
        <taxon>Gunneridae</taxon>
        <taxon>Pentapetalae</taxon>
        <taxon>asterids</taxon>
        <taxon>campanulids</taxon>
        <taxon>Asterales</taxon>
        <taxon>Asteraceae</taxon>
        <taxon>Asteroideae</taxon>
        <taxon>Anthemideae</taxon>
        <taxon>Anthemidinae</taxon>
        <taxon>Tanacetum</taxon>
    </lineage>
</organism>
<reference evidence="1" key="2">
    <citation type="submission" date="2022-01" db="EMBL/GenBank/DDBJ databases">
        <authorList>
            <person name="Yamashiro T."/>
            <person name="Shiraishi A."/>
            <person name="Satake H."/>
            <person name="Nakayama K."/>
        </authorList>
    </citation>
    <scope>NUCLEOTIDE SEQUENCE</scope>
</reference>
<accession>A0ABQ5CH45</accession>
<reference evidence="1" key="1">
    <citation type="journal article" date="2022" name="Int. J. Mol. Sci.">
        <title>Draft Genome of Tanacetum Coccineum: Genomic Comparison of Closely Related Tanacetum-Family Plants.</title>
        <authorList>
            <person name="Yamashiro T."/>
            <person name="Shiraishi A."/>
            <person name="Nakayama K."/>
            <person name="Satake H."/>
        </authorList>
    </citation>
    <scope>NUCLEOTIDE SEQUENCE</scope>
</reference>
<comment type="caution">
    <text evidence="1">The sequence shown here is derived from an EMBL/GenBank/DDBJ whole genome shotgun (WGS) entry which is preliminary data.</text>
</comment>
<dbReference type="EMBL" id="BQNB010014138">
    <property type="protein sequence ID" value="GJT24464.1"/>
    <property type="molecule type" value="Genomic_DNA"/>
</dbReference>
<evidence type="ECO:0000313" key="2">
    <source>
        <dbReference type="Proteomes" id="UP001151760"/>
    </source>
</evidence>
<gene>
    <name evidence="1" type="ORF">Tco_0894401</name>
</gene>
<sequence length="130" mass="15017">MLRAYAIDFGGNWDTHLPLVEFSYNNSYNSSVKCAPFEDLYGRKCQTPIAWAEVGESNLIGPEIIQETTNKIVQIKKRLKAVRDGQKSYADKRQSCWSFVSVIKYYSKCRLGMVWHSQYVPRVKPEEMPS</sequence>
<dbReference type="Gene3D" id="3.30.420.10">
    <property type="entry name" value="Ribonuclease H-like superfamily/Ribonuclease H"/>
    <property type="match status" value="1"/>
</dbReference>
<dbReference type="PANTHER" id="PTHR45835">
    <property type="entry name" value="YALI0A06105P"/>
    <property type="match status" value="1"/>
</dbReference>
<dbReference type="PANTHER" id="PTHR45835:SF103">
    <property type="entry name" value="RNA-DIRECTED DNA POLYMERASE"/>
    <property type="match status" value="1"/>
</dbReference>
<keyword evidence="1" id="KW-0808">Transferase</keyword>
<dbReference type="GO" id="GO:0003964">
    <property type="term" value="F:RNA-directed DNA polymerase activity"/>
    <property type="evidence" value="ECO:0007669"/>
    <property type="project" value="UniProtKB-KW"/>
</dbReference>
<dbReference type="InterPro" id="IPR036397">
    <property type="entry name" value="RNaseH_sf"/>
</dbReference>
<keyword evidence="1" id="KW-0695">RNA-directed DNA polymerase</keyword>
<keyword evidence="1" id="KW-0548">Nucleotidyltransferase</keyword>
<evidence type="ECO:0000313" key="1">
    <source>
        <dbReference type="EMBL" id="GJT24464.1"/>
    </source>
</evidence>
<protein>
    <submittedName>
        <fullName evidence="1">Reverse transcriptase domain-containing protein</fullName>
    </submittedName>
</protein>
<proteinExistence type="predicted"/>